<name>A0AAV7YV90_9EUKA</name>
<dbReference type="AlphaFoldDB" id="A0AAV7YV90"/>
<organism evidence="2 3">
    <name type="scientific">Anaeramoeba flamelloides</name>
    <dbReference type="NCBI Taxonomy" id="1746091"/>
    <lineage>
        <taxon>Eukaryota</taxon>
        <taxon>Metamonada</taxon>
        <taxon>Anaeramoebidae</taxon>
        <taxon>Anaeramoeba</taxon>
    </lineage>
</organism>
<comment type="caution">
    <text evidence="2">The sequence shown here is derived from an EMBL/GenBank/DDBJ whole genome shotgun (WGS) entry which is preliminary data.</text>
</comment>
<proteinExistence type="predicted"/>
<keyword evidence="1" id="KW-1133">Transmembrane helix</keyword>
<evidence type="ECO:0000313" key="3">
    <source>
        <dbReference type="Proteomes" id="UP001146793"/>
    </source>
</evidence>
<accession>A0AAV7YV90</accession>
<dbReference type="Proteomes" id="UP001146793">
    <property type="component" value="Unassembled WGS sequence"/>
</dbReference>
<evidence type="ECO:0000313" key="2">
    <source>
        <dbReference type="EMBL" id="KAJ3433663.1"/>
    </source>
</evidence>
<protein>
    <submittedName>
        <fullName evidence="2">Uncharacterized protein</fullName>
    </submittedName>
</protein>
<dbReference type="EMBL" id="JANTQA010000047">
    <property type="protein sequence ID" value="KAJ3433663.1"/>
    <property type="molecule type" value="Genomic_DNA"/>
</dbReference>
<sequence length="223" mass="26069">MENPLKLESNESESTDNFEEKIEYLTSFVERVKKKKWDSVCTCHVLFIIFLIVLLVAIWLGFYEPLDKKHWTKVNSQCMVVDAKMVFIQGVIGNVDIMGAAELNYTNNKNEEVVASLSRTLTILLDKETEANFIAKMLKYKTEEKKIDCWVDVKDPYRVSLTGTPQPDGFIVFQTIVVSVLLVIETIFTIKLITKRKELRRIDNLSYWYPYQQILFYCKKIKK</sequence>
<evidence type="ECO:0000256" key="1">
    <source>
        <dbReference type="SAM" id="Phobius"/>
    </source>
</evidence>
<feature type="transmembrane region" description="Helical" evidence="1">
    <location>
        <begin position="170"/>
        <end position="193"/>
    </location>
</feature>
<keyword evidence="1" id="KW-0472">Membrane</keyword>
<feature type="transmembrane region" description="Helical" evidence="1">
    <location>
        <begin position="40"/>
        <end position="62"/>
    </location>
</feature>
<gene>
    <name evidence="2" type="ORF">M0812_22626</name>
</gene>
<reference evidence="2" key="1">
    <citation type="submission" date="2022-08" db="EMBL/GenBank/DDBJ databases">
        <title>Novel sulphate-reducing endosymbionts in the free-living metamonad Anaeramoeba.</title>
        <authorList>
            <person name="Jerlstrom-Hultqvist J."/>
            <person name="Cepicka I."/>
            <person name="Gallot-Lavallee L."/>
            <person name="Salas-Leiva D."/>
            <person name="Curtis B.A."/>
            <person name="Zahonova K."/>
            <person name="Pipaliya S."/>
            <person name="Dacks J."/>
            <person name="Roger A.J."/>
        </authorList>
    </citation>
    <scope>NUCLEOTIDE SEQUENCE</scope>
    <source>
        <strain evidence="2">Busselton2</strain>
    </source>
</reference>
<keyword evidence="1" id="KW-0812">Transmembrane</keyword>